<dbReference type="Proteomes" id="UP000015927">
    <property type="component" value="Chromosome"/>
</dbReference>
<evidence type="ECO:0000256" key="1">
    <source>
        <dbReference type="SAM" id="MobiDB-lite"/>
    </source>
</evidence>
<reference evidence="2 3" key="1">
    <citation type="submission" date="2010-12" db="EMBL/GenBank/DDBJ databases">
        <title>The Genome Sequence of Lactobacillus paracasei subsp. paracasei strain 8700:2.</title>
        <authorList>
            <consortium name="The Broad Institute Genome Sequencing Platform"/>
            <person name="Ward D."/>
            <person name="Earl A."/>
            <person name="Feldgarden M."/>
            <person name="Young S.K."/>
            <person name="Gargeya S."/>
            <person name="Zeng Q."/>
            <person name="Alvarado L."/>
            <person name="Berlin A."/>
            <person name="Bochicchio J."/>
            <person name="Chapman S.B."/>
            <person name="Chen Z."/>
            <person name="Freedman E."/>
            <person name="Gellesch M."/>
            <person name="Goldberg J."/>
            <person name="Griggs A."/>
            <person name="Gujja S."/>
            <person name="Heilman E."/>
            <person name="Heiman D."/>
            <person name="Howarth C."/>
            <person name="Mehta T."/>
            <person name="Neiman D."/>
            <person name="Pearson M."/>
            <person name="Roberts A."/>
            <person name="Saif S."/>
            <person name="Shea T."/>
            <person name="Shenoy N."/>
            <person name="Sisk P."/>
            <person name="Stolte C."/>
            <person name="Sykes S."/>
            <person name="White J."/>
            <person name="Yandava C."/>
            <person name="Saulnier D."/>
            <person name="Haas B."/>
            <person name="Nusbaum C."/>
            <person name="Birren B."/>
        </authorList>
    </citation>
    <scope>NUCLEOTIDE SEQUENCE [LARGE SCALE GENOMIC DNA]</scope>
    <source>
        <strain evidence="2 3">8700:2</strain>
    </source>
</reference>
<dbReference type="NCBIfam" id="NF040509">
    <property type="entry name" value="Lacto_palin_RPT"/>
    <property type="match status" value="1"/>
</dbReference>
<dbReference type="AntiFam" id="ANF00267">
    <property type="entry name" value="DNA repeat translations related to WP_015765070.1"/>
</dbReference>
<protein>
    <recommendedName>
        <fullName evidence="4">Alpha-galactosidase</fullName>
    </recommendedName>
</protein>
<evidence type="ECO:0000313" key="3">
    <source>
        <dbReference type="Proteomes" id="UP000015927"/>
    </source>
</evidence>
<dbReference type="NCBIfam" id="NF040517">
    <property type="entry name" value="Lacto_Palin_RP2"/>
    <property type="match status" value="1"/>
</dbReference>
<dbReference type="KEGG" id="lpi:LBPG_01127"/>
<accession>A0A826HSP4</accession>
<gene>
    <name evidence="2" type="ORF">LBPG_01127</name>
</gene>
<organism evidence="2 3">
    <name type="scientific">Lacticaseibacillus paracasei subsp. paracasei 8700:2</name>
    <dbReference type="NCBI Taxonomy" id="537973"/>
    <lineage>
        <taxon>Bacteria</taxon>
        <taxon>Bacillati</taxon>
        <taxon>Bacillota</taxon>
        <taxon>Bacilli</taxon>
        <taxon>Lactobacillales</taxon>
        <taxon>Lactobacillaceae</taxon>
        <taxon>Lacticaseibacillus</taxon>
    </lineage>
</organism>
<proteinExistence type="predicted"/>
<sequence length="65" mass="7105">MAKARPSRPRPLALRFLTAPTHALIETRSPTQKPAHKDLERNGQGPAITFKAAYAPVSKRVGSRS</sequence>
<evidence type="ECO:0000313" key="2">
    <source>
        <dbReference type="EMBL" id="EEQ65678.2"/>
    </source>
</evidence>
<dbReference type="AntiFam" id="ANF00266">
    <property type="entry name" value="DNA repeat translations related to WP_020751851.1"/>
</dbReference>
<dbReference type="AlphaFoldDB" id="A0A826HSP4"/>
<feature type="region of interest" description="Disordered" evidence="1">
    <location>
        <begin position="28"/>
        <end position="47"/>
    </location>
</feature>
<name>A0A826HSP4_LACPA</name>
<evidence type="ECO:0008006" key="4">
    <source>
        <dbReference type="Google" id="ProtNLM"/>
    </source>
</evidence>
<dbReference type="EMBL" id="CP002391">
    <property type="protein sequence ID" value="EEQ65678.2"/>
    <property type="molecule type" value="Genomic_DNA"/>
</dbReference>